<dbReference type="EMBL" id="BMFG01000001">
    <property type="protein sequence ID" value="GGD15165.1"/>
    <property type="molecule type" value="Genomic_DNA"/>
</dbReference>
<feature type="signal peptide" evidence="2">
    <location>
        <begin position="1"/>
        <end position="24"/>
    </location>
</feature>
<sequence length="381" mass="44449">MITTTKKISFLLVILLSFSNALFAQGYRLSDQAKISVITCGSGDQLYSIFGHTAIRVADEAIDLDIIYNYGTFDFNTPNFYLKFVKGDLDYVLTTATFEQFIYEYQQGNRDVFEQELALSPAQKQELFELLTKNVYSEERFYRYKFIDKNCTTMAVDKVNRVIPSYTIEKNKPYEKSYRHVLNPYLDNLFYEKLGINIIFGHRPDTEAKQLFLPNEFFESLATAKPNNNSLVSNTITHNLQDKSKIETTWWNTPYTLLFGLLLVIFSNNKKVYTTYLITVGVLGIFLLLVGLYSLHREVLWNYNALLFNPLYLSLVAYFWQKKATKFKRVWLLSLVLLLIYTIYLAFKAHFLLLVPFIGTHAILLYRLNKWFSPNPEPIND</sequence>
<feature type="transmembrane region" description="Helical" evidence="1">
    <location>
        <begin position="249"/>
        <end position="266"/>
    </location>
</feature>
<keyword evidence="6" id="KW-1185">Reference proteome</keyword>
<feature type="transmembrane region" description="Helical" evidence="1">
    <location>
        <begin position="327"/>
        <end position="344"/>
    </location>
</feature>
<keyword evidence="1" id="KW-0472">Membrane</keyword>
<dbReference type="RefSeq" id="WP_188360700.1">
    <property type="nucleotide sequence ID" value="NZ_BMFG01000001.1"/>
</dbReference>
<evidence type="ECO:0000259" key="4">
    <source>
        <dbReference type="Pfam" id="PF25221"/>
    </source>
</evidence>
<feature type="chain" id="PRO_5037800895" description="DUF4105 domain-containing protein" evidence="2">
    <location>
        <begin position="25"/>
        <end position="381"/>
    </location>
</feature>
<keyword evidence="1" id="KW-1133">Transmembrane helix</keyword>
<feature type="domain" description="Lnb-like transmembrane" evidence="4">
    <location>
        <begin position="275"/>
        <end position="367"/>
    </location>
</feature>
<evidence type="ECO:0000256" key="2">
    <source>
        <dbReference type="SAM" id="SignalP"/>
    </source>
</evidence>
<evidence type="ECO:0000259" key="3">
    <source>
        <dbReference type="Pfam" id="PF13387"/>
    </source>
</evidence>
<dbReference type="AlphaFoldDB" id="A0A917D9W7"/>
<evidence type="ECO:0000313" key="5">
    <source>
        <dbReference type="EMBL" id="GGD15165.1"/>
    </source>
</evidence>
<feature type="domain" description="Lnb N-terminal periplasmic" evidence="3">
    <location>
        <begin position="31"/>
        <end position="179"/>
    </location>
</feature>
<gene>
    <name evidence="5" type="ORF">GCM10011343_02660</name>
</gene>
<dbReference type="Proteomes" id="UP000625735">
    <property type="component" value="Unassembled WGS sequence"/>
</dbReference>
<protein>
    <recommendedName>
        <fullName evidence="7">DUF4105 domain-containing protein</fullName>
    </recommendedName>
</protein>
<reference evidence="5" key="2">
    <citation type="submission" date="2020-09" db="EMBL/GenBank/DDBJ databases">
        <authorList>
            <person name="Sun Q."/>
            <person name="Zhou Y."/>
        </authorList>
    </citation>
    <scope>NUCLEOTIDE SEQUENCE</scope>
    <source>
        <strain evidence="5">CGMCC 1.12506</strain>
    </source>
</reference>
<dbReference type="Pfam" id="PF25221">
    <property type="entry name" value="5TMH_Lnb"/>
    <property type="match status" value="1"/>
</dbReference>
<comment type="caution">
    <text evidence="5">The sequence shown here is derived from an EMBL/GenBank/DDBJ whole genome shotgun (WGS) entry which is preliminary data.</text>
</comment>
<evidence type="ECO:0008006" key="7">
    <source>
        <dbReference type="Google" id="ProtNLM"/>
    </source>
</evidence>
<name>A0A917D9W7_9FLAO</name>
<dbReference type="InterPro" id="IPR057436">
    <property type="entry name" value="5TMH_Lnb"/>
</dbReference>
<feature type="transmembrane region" description="Helical" evidence="1">
    <location>
        <begin position="301"/>
        <end position="320"/>
    </location>
</feature>
<proteinExistence type="predicted"/>
<feature type="transmembrane region" description="Helical" evidence="1">
    <location>
        <begin position="273"/>
        <end position="295"/>
    </location>
</feature>
<keyword evidence="1" id="KW-0812">Transmembrane</keyword>
<organism evidence="5 6">
    <name type="scientific">Flavobacterium orientale</name>
    <dbReference type="NCBI Taxonomy" id="1756020"/>
    <lineage>
        <taxon>Bacteria</taxon>
        <taxon>Pseudomonadati</taxon>
        <taxon>Bacteroidota</taxon>
        <taxon>Flavobacteriia</taxon>
        <taxon>Flavobacteriales</taxon>
        <taxon>Flavobacteriaceae</taxon>
        <taxon>Flavobacterium</taxon>
    </lineage>
</organism>
<evidence type="ECO:0000256" key="1">
    <source>
        <dbReference type="SAM" id="Phobius"/>
    </source>
</evidence>
<dbReference type="InterPro" id="IPR025178">
    <property type="entry name" value="Lnb_N"/>
</dbReference>
<evidence type="ECO:0000313" key="6">
    <source>
        <dbReference type="Proteomes" id="UP000625735"/>
    </source>
</evidence>
<accession>A0A917D9W7</accession>
<keyword evidence="2" id="KW-0732">Signal</keyword>
<dbReference type="Pfam" id="PF13387">
    <property type="entry name" value="Lnb_N"/>
    <property type="match status" value="1"/>
</dbReference>
<reference evidence="5" key="1">
    <citation type="journal article" date="2014" name="Int. J. Syst. Evol. Microbiol.">
        <title>Complete genome sequence of Corynebacterium casei LMG S-19264T (=DSM 44701T), isolated from a smear-ripened cheese.</title>
        <authorList>
            <consortium name="US DOE Joint Genome Institute (JGI-PGF)"/>
            <person name="Walter F."/>
            <person name="Albersmeier A."/>
            <person name="Kalinowski J."/>
            <person name="Ruckert C."/>
        </authorList>
    </citation>
    <scope>NUCLEOTIDE SEQUENCE</scope>
    <source>
        <strain evidence="5">CGMCC 1.12506</strain>
    </source>
</reference>